<protein>
    <recommendedName>
        <fullName evidence="4">F-box domain-containing protein</fullName>
    </recommendedName>
</protein>
<evidence type="ECO:0008006" key="4">
    <source>
        <dbReference type="Google" id="ProtNLM"/>
    </source>
</evidence>
<keyword evidence="3" id="KW-1185">Reference proteome</keyword>
<evidence type="ECO:0000313" key="3">
    <source>
        <dbReference type="Proteomes" id="UP001610446"/>
    </source>
</evidence>
<dbReference type="EMBL" id="JBFXLU010000073">
    <property type="protein sequence ID" value="KAL2845276.1"/>
    <property type="molecule type" value="Genomic_DNA"/>
</dbReference>
<proteinExistence type="predicted"/>
<feature type="region of interest" description="Disordered" evidence="1">
    <location>
        <begin position="30"/>
        <end position="71"/>
    </location>
</feature>
<dbReference type="Proteomes" id="UP001610446">
    <property type="component" value="Unassembled WGS sequence"/>
</dbReference>
<accession>A0ABR4JZP3</accession>
<sequence length="641" mass="72525">MDPHPAEFDDSISLLSLREIYQKLNELDALEQSIATPTPARRDSDDSRSSGENKGEEDENNNKNVENDDAIQSLHRQRSALRDRAMALSRPNLRPLTMLDLPNELLRNILDHFEDPALEDGQVQWRNLRSWRQDIRGDNRKTIRNVRLVCRRLNDLASPLLCPVLWVGLNQTSLDQVVNLSRSPGVASGIRAICVGVQCFAGELASDIARFKDFRMIRVREVEDACDWHLEGIWLAGENSGGKDDEDDDDKSHTKQQSAMYNEAVGNARSISDSWAEYVDRARDNNGPVETNDEYQETLRTGYEAFCQKHREQRDLLESQSFVRTLASCMGRMPNATALGFSDEDDVFREYYHEPELLFDKGLLSRLMITPLSWYEIEKTDDMHIATARVLSELPIAIHEAGVPLHDLYAGLFPCKRDQTLVSPSPYDPTLWSKLRAACQSLRRVSFGDALNNLPIRESHLGPAESWHLNEYLRALVNSAELEQVKIYTRAFGLNDGQGREGEYNLSSVLAGVNWPCIRDISILSVGVTQAAVEQFFGGLGSGTVERFHFGSFELLDEEVGGEGGGGSWVWAFDILREKLVPQVKTVFFFACYGGEFGPRAKRENDRFWSLDFKIPETPRIVTELKRYITGADMENPLRSS</sequence>
<reference evidence="2 3" key="1">
    <citation type="submission" date="2024-07" db="EMBL/GenBank/DDBJ databases">
        <title>Section-level genome sequencing and comparative genomics of Aspergillus sections Usti and Cavernicolus.</title>
        <authorList>
            <consortium name="Lawrence Berkeley National Laboratory"/>
            <person name="Nybo J.L."/>
            <person name="Vesth T.C."/>
            <person name="Theobald S."/>
            <person name="Frisvad J.C."/>
            <person name="Larsen T.O."/>
            <person name="Kjaerboelling I."/>
            <person name="Rothschild-Mancinelli K."/>
            <person name="Lyhne E.K."/>
            <person name="Kogle M.E."/>
            <person name="Barry K."/>
            <person name="Clum A."/>
            <person name="Na H."/>
            <person name="Ledsgaard L."/>
            <person name="Lin J."/>
            <person name="Lipzen A."/>
            <person name="Kuo A."/>
            <person name="Riley R."/>
            <person name="Mondo S."/>
            <person name="Labutti K."/>
            <person name="Haridas S."/>
            <person name="Pangalinan J."/>
            <person name="Salamov A.A."/>
            <person name="Simmons B.A."/>
            <person name="Magnuson J.K."/>
            <person name="Chen J."/>
            <person name="Drula E."/>
            <person name="Henrissat B."/>
            <person name="Wiebenga A."/>
            <person name="Lubbers R.J."/>
            <person name="Gomes A.C."/>
            <person name="Makela M.R."/>
            <person name="Stajich J."/>
            <person name="Grigoriev I.V."/>
            <person name="Mortensen U.H."/>
            <person name="De Vries R.P."/>
            <person name="Baker S.E."/>
            <person name="Andersen M.R."/>
        </authorList>
    </citation>
    <scope>NUCLEOTIDE SEQUENCE [LARGE SCALE GENOMIC DNA]</scope>
    <source>
        <strain evidence="2 3">CBS 123904</strain>
    </source>
</reference>
<feature type="compositionally biased region" description="Basic and acidic residues" evidence="1">
    <location>
        <begin position="40"/>
        <end position="54"/>
    </location>
</feature>
<evidence type="ECO:0000313" key="2">
    <source>
        <dbReference type="EMBL" id="KAL2845276.1"/>
    </source>
</evidence>
<comment type="caution">
    <text evidence="2">The sequence shown here is derived from an EMBL/GenBank/DDBJ whole genome shotgun (WGS) entry which is preliminary data.</text>
</comment>
<organism evidence="2 3">
    <name type="scientific">Aspergillus pseudoustus</name>
    <dbReference type="NCBI Taxonomy" id="1810923"/>
    <lineage>
        <taxon>Eukaryota</taxon>
        <taxon>Fungi</taxon>
        <taxon>Dikarya</taxon>
        <taxon>Ascomycota</taxon>
        <taxon>Pezizomycotina</taxon>
        <taxon>Eurotiomycetes</taxon>
        <taxon>Eurotiomycetidae</taxon>
        <taxon>Eurotiales</taxon>
        <taxon>Aspergillaceae</taxon>
        <taxon>Aspergillus</taxon>
        <taxon>Aspergillus subgen. Nidulantes</taxon>
    </lineage>
</organism>
<evidence type="ECO:0000256" key="1">
    <source>
        <dbReference type="SAM" id="MobiDB-lite"/>
    </source>
</evidence>
<gene>
    <name evidence="2" type="ORF">BJY01DRAFT_214343</name>
</gene>
<name>A0ABR4JZP3_9EURO</name>